<evidence type="ECO:0000313" key="1">
    <source>
        <dbReference type="EMBL" id="MBB6476555.1"/>
    </source>
</evidence>
<dbReference type="AlphaFoldDB" id="A0A7X0M9D9"/>
<accession>A0A7X0M9D9</accession>
<name>A0A7X0M9D9_9ACTN</name>
<sequence length="441" mass="48770">MPITTVEDNGRFYVRGVTGETDTAYAGTKVIPVGGHLVGFDDSFADPLVMRAFYDPSRISLPSGFVTIGYLQYMRITFGGQAIPPSVFSPRLASRQLYATANQTFIDFMDPREAKEKEIEVPYYARNGALLNDRLSVESDFYDHPLPNGSLYSIDPAYRVSRYASIVAEVSGDLVVESDVFTLIDGLAPLAEIPITSGDQREAYQIAIAYLTDNNVDSDDSEDAPLLDSITNSDMSAKVVGKYVLLTLPDEEGFGPTLVIQTSQSGPRRVIVHLVGQHEMATLNAGFATDAFWRIYEWLKDNDRLTTAQRKAVANTHRGRGRGGLDADPFDLKPTDVAVEVNYATVLAASKPRLLREAPRFLNGFTWSVLLRYNDDTQIMQATAIRGPKELTSFDAKPPTSAYFDARTSPLLKDYRIDTSNFTRAAMLRENFAAGTKLTYI</sequence>
<dbReference type="Proteomes" id="UP000555564">
    <property type="component" value="Unassembled WGS sequence"/>
</dbReference>
<comment type="caution">
    <text evidence="1">The sequence shown here is derived from an EMBL/GenBank/DDBJ whole genome shotgun (WGS) entry which is preliminary data.</text>
</comment>
<organism evidence="1 2">
    <name type="scientific">Sphaerisporangium rubeum</name>
    <dbReference type="NCBI Taxonomy" id="321317"/>
    <lineage>
        <taxon>Bacteria</taxon>
        <taxon>Bacillati</taxon>
        <taxon>Actinomycetota</taxon>
        <taxon>Actinomycetes</taxon>
        <taxon>Streptosporangiales</taxon>
        <taxon>Streptosporangiaceae</taxon>
        <taxon>Sphaerisporangium</taxon>
    </lineage>
</organism>
<proteinExistence type="predicted"/>
<evidence type="ECO:0000313" key="2">
    <source>
        <dbReference type="Proteomes" id="UP000555564"/>
    </source>
</evidence>
<gene>
    <name evidence="1" type="ORF">BJ992_005986</name>
</gene>
<dbReference type="EMBL" id="JACHIU010000001">
    <property type="protein sequence ID" value="MBB6476555.1"/>
    <property type="molecule type" value="Genomic_DNA"/>
</dbReference>
<protein>
    <submittedName>
        <fullName evidence="1">Uncharacterized protein</fullName>
    </submittedName>
</protein>
<reference evidence="1 2" key="1">
    <citation type="submission" date="2020-08" db="EMBL/GenBank/DDBJ databases">
        <title>Sequencing the genomes of 1000 actinobacteria strains.</title>
        <authorList>
            <person name="Klenk H.-P."/>
        </authorList>
    </citation>
    <scope>NUCLEOTIDE SEQUENCE [LARGE SCALE GENOMIC DNA]</scope>
    <source>
        <strain evidence="1 2">DSM 44936</strain>
    </source>
</reference>
<dbReference type="RefSeq" id="WP_184986670.1">
    <property type="nucleotide sequence ID" value="NZ_BAAALO010000010.1"/>
</dbReference>
<keyword evidence="2" id="KW-1185">Reference proteome</keyword>